<comment type="caution">
    <text evidence="1">The sequence shown here is derived from an EMBL/GenBank/DDBJ whole genome shotgun (WGS) entry which is preliminary data.</text>
</comment>
<dbReference type="EMBL" id="JAPTNE010000042">
    <property type="protein sequence ID" value="MCZ0809752.1"/>
    <property type="molecule type" value="Genomic_DNA"/>
</dbReference>
<dbReference type="AlphaFoldDB" id="A0AAP3DKM2"/>
<dbReference type="Pfam" id="PF08890">
    <property type="entry name" value="Phage_TAC_5"/>
    <property type="match status" value="1"/>
</dbReference>
<reference evidence="1" key="1">
    <citation type="submission" date="2022-09" db="EMBL/GenBank/DDBJ databases">
        <title>Genome analysis and characterization of larvicidal activity of Brevibacillus strains.</title>
        <authorList>
            <person name="Patrusheva E.V."/>
            <person name="Izotova A.O."/>
            <person name="Toshchakov S.V."/>
            <person name="Sineoky S.P."/>
        </authorList>
    </citation>
    <scope>NUCLEOTIDE SEQUENCE</scope>
    <source>
        <strain evidence="1">VKPM_B-13247</strain>
    </source>
</reference>
<dbReference type="InterPro" id="IPR014986">
    <property type="entry name" value="XkdN-like"/>
</dbReference>
<dbReference type="RefSeq" id="WP_119734033.1">
    <property type="nucleotide sequence ID" value="NZ_CP032410.1"/>
</dbReference>
<evidence type="ECO:0000313" key="1">
    <source>
        <dbReference type="EMBL" id="MCZ0809752.1"/>
    </source>
</evidence>
<organism evidence="1 2">
    <name type="scientific">Brevibacillus laterosporus</name>
    <name type="common">Bacillus laterosporus</name>
    <dbReference type="NCBI Taxonomy" id="1465"/>
    <lineage>
        <taxon>Bacteria</taxon>
        <taxon>Bacillati</taxon>
        <taxon>Bacillota</taxon>
        <taxon>Bacilli</taxon>
        <taxon>Bacillales</taxon>
        <taxon>Paenibacillaceae</taxon>
        <taxon>Brevibacillus</taxon>
    </lineage>
</organism>
<dbReference type="Proteomes" id="UP001077662">
    <property type="component" value="Unassembled WGS sequence"/>
</dbReference>
<sequence>MSDLSVFFAENVNMNVTEEVFVSDKFKDKKGKVVKWKIKAISEEENKEVRKKASVRKKVKKNQYTSELDNELYNMELVLQSVVFPDLYNAELQKSYDVVGADNLIRKMLFPGEFANLLQEVIAINGYDKEVDEMADEIKN</sequence>
<accession>A0AAP3DKM2</accession>
<proteinExistence type="predicted"/>
<dbReference type="InterPro" id="IPR038559">
    <property type="entry name" value="XkdN-like_sf"/>
</dbReference>
<evidence type="ECO:0000313" key="2">
    <source>
        <dbReference type="Proteomes" id="UP001077662"/>
    </source>
</evidence>
<gene>
    <name evidence="1" type="ORF">O0554_23090</name>
</gene>
<protein>
    <submittedName>
        <fullName evidence="1">Phage portal protein</fullName>
    </submittedName>
</protein>
<name>A0AAP3DKM2_BRELA</name>
<dbReference type="Gene3D" id="3.30.2220.30">
    <property type="match status" value="1"/>
</dbReference>